<dbReference type="STRING" id="44941.A0A397W1H4"/>
<reference evidence="1 2" key="1">
    <citation type="submission" date="2018-06" db="EMBL/GenBank/DDBJ databases">
        <title>Comparative genomics reveals the genomic features of Rhizophagus irregularis, R. cerebriforme, R. diaphanum and Gigaspora rosea, and their symbiotic lifestyle signature.</title>
        <authorList>
            <person name="Morin E."/>
            <person name="San Clemente H."/>
            <person name="Chen E.C.H."/>
            <person name="De La Providencia I."/>
            <person name="Hainaut M."/>
            <person name="Kuo A."/>
            <person name="Kohler A."/>
            <person name="Murat C."/>
            <person name="Tang N."/>
            <person name="Roy S."/>
            <person name="Loubradou J."/>
            <person name="Henrissat B."/>
            <person name="Grigoriev I.V."/>
            <person name="Corradi N."/>
            <person name="Roux C."/>
            <person name="Martin F.M."/>
        </authorList>
    </citation>
    <scope>NUCLEOTIDE SEQUENCE [LARGE SCALE GENOMIC DNA]</scope>
    <source>
        <strain evidence="1 2">DAOM 194757</strain>
    </source>
</reference>
<dbReference type="OrthoDB" id="2444469at2759"/>
<organism evidence="1 2">
    <name type="scientific">Gigaspora rosea</name>
    <dbReference type="NCBI Taxonomy" id="44941"/>
    <lineage>
        <taxon>Eukaryota</taxon>
        <taxon>Fungi</taxon>
        <taxon>Fungi incertae sedis</taxon>
        <taxon>Mucoromycota</taxon>
        <taxon>Glomeromycotina</taxon>
        <taxon>Glomeromycetes</taxon>
        <taxon>Diversisporales</taxon>
        <taxon>Gigasporaceae</taxon>
        <taxon>Gigaspora</taxon>
    </lineage>
</organism>
<name>A0A397W1H4_9GLOM</name>
<gene>
    <name evidence="1" type="ORF">C2G38_2166519</name>
</gene>
<sequence length="172" mass="19451">MTFDVISTREATIIAVNNEDNKIIDILQSYILRNKGEKNAHSNDTQAKNKAKRPLQLTEVSEVNINAMDKNQEILEEMTTNSSDKDSYSDEENNILVQVPENVQNLTHVIGRERPPKSCFKSSIEKEQNRRGAAKHSYKCGQCGGVGHNAAYHKLKKKLIMKNNVDICVHRS</sequence>
<keyword evidence="2" id="KW-1185">Reference proteome</keyword>
<protein>
    <submittedName>
        <fullName evidence="1">Uncharacterized protein</fullName>
    </submittedName>
</protein>
<evidence type="ECO:0000313" key="1">
    <source>
        <dbReference type="EMBL" id="RIB25186.1"/>
    </source>
</evidence>
<proteinExistence type="predicted"/>
<accession>A0A397W1H4</accession>
<dbReference type="Proteomes" id="UP000266673">
    <property type="component" value="Unassembled WGS sequence"/>
</dbReference>
<dbReference type="AlphaFoldDB" id="A0A397W1H4"/>
<comment type="caution">
    <text evidence="1">The sequence shown here is derived from an EMBL/GenBank/DDBJ whole genome shotgun (WGS) entry which is preliminary data.</text>
</comment>
<evidence type="ECO:0000313" key="2">
    <source>
        <dbReference type="Proteomes" id="UP000266673"/>
    </source>
</evidence>
<dbReference type="EMBL" id="QKWP01000184">
    <property type="protein sequence ID" value="RIB25186.1"/>
    <property type="molecule type" value="Genomic_DNA"/>
</dbReference>